<dbReference type="SFLD" id="SFLDS00113">
    <property type="entry name" value="Radical_SAM_Phosphomethylpyrim"/>
    <property type="match status" value="1"/>
</dbReference>
<dbReference type="NCBIfam" id="NF009895">
    <property type="entry name" value="PRK13352.1"/>
    <property type="match status" value="1"/>
</dbReference>
<dbReference type="PANTHER" id="PTHR30557:SF1">
    <property type="entry name" value="PHOSPHOMETHYLPYRIMIDINE SYNTHASE, CHLOROPLASTIC"/>
    <property type="match status" value="1"/>
</dbReference>
<dbReference type="Proteomes" id="UP001220010">
    <property type="component" value="Unassembled WGS sequence"/>
</dbReference>
<dbReference type="RefSeq" id="WP_316967484.1">
    <property type="nucleotide sequence ID" value="NZ_JARFPK010000061.1"/>
</dbReference>
<keyword evidence="3" id="KW-0949">S-adenosyl-L-methionine</keyword>
<evidence type="ECO:0000256" key="10">
    <source>
        <dbReference type="SAM" id="MobiDB-lite"/>
    </source>
</evidence>
<dbReference type="PANTHER" id="PTHR30557">
    <property type="entry name" value="THIAMINE BIOSYNTHESIS PROTEIN THIC"/>
    <property type="match status" value="1"/>
</dbReference>
<evidence type="ECO:0000256" key="3">
    <source>
        <dbReference type="ARBA" id="ARBA00022691"/>
    </source>
</evidence>
<evidence type="ECO:0000313" key="12">
    <source>
        <dbReference type="Proteomes" id="UP001220010"/>
    </source>
</evidence>
<keyword evidence="12" id="KW-1185">Reference proteome</keyword>
<proteinExistence type="predicted"/>
<reference evidence="11 12" key="1">
    <citation type="submission" date="2023-03" db="EMBL/GenBank/DDBJ databases">
        <title>WGS of Methanotrichaceae archaeon Mx.</title>
        <authorList>
            <person name="Sorokin D.Y."/>
            <person name="Merkel A.Y."/>
        </authorList>
    </citation>
    <scope>NUCLEOTIDE SEQUENCE [LARGE SCALE GENOMIC DNA]</scope>
    <source>
        <strain evidence="11 12">Mx</strain>
    </source>
</reference>
<evidence type="ECO:0000256" key="6">
    <source>
        <dbReference type="ARBA" id="ARBA00023004"/>
    </source>
</evidence>
<evidence type="ECO:0000256" key="5">
    <source>
        <dbReference type="ARBA" id="ARBA00022833"/>
    </source>
</evidence>
<evidence type="ECO:0000256" key="9">
    <source>
        <dbReference type="NCBIfam" id="TIGR00190"/>
    </source>
</evidence>
<keyword evidence="5" id="KW-0862">Zinc</keyword>
<dbReference type="Gene3D" id="6.10.250.620">
    <property type="match status" value="1"/>
</dbReference>
<evidence type="ECO:0000256" key="2">
    <source>
        <dbReference type="ARBA" id="ARBA00022485"/>
    </source>
</evidence>
<dbReference type="EMBL" id="JARFPK010000061">
    <property type="protein sequence ID" value="MDF0591758.1"/>
    <property type="molecule type" value="Genomic_DNA"/>
</dbReference>
<evidence type="ECO:0000313" key="11">
    <source>
        <dbReference type="EMBL" id="MDF0591758.1"/>
    </source>
</evidence>
<evidence type="ECO:0000256" key="7">
    <source>
        <dbReference type="ARBA" id="ARBA00023014"/>
    </source>
</evidence>
<dbReference type="SFLD" id="SFLDF00407">
    <property type="entry name" value="phosphomethylpyrimidine_syntha"/>
    <property type="match status" value="1"/>
</dbReference>
<protein>
    <recommendedName>
        <fullName evidence="9">Phosphomethylpyrimidine synthase</fullName>
        <ecNumber evidence="9">4.1.99.17</ecNumber>
    </recommendedName>
</protein>
<feature type="region of interest" description="Disordered" evidence="10">
    <location>
        <begin position="418"/>
        <end position="443"/>
    </location>
</feature>
<organism evidence="11 12">
    <name type="scientific">Candidatus Methanocrinis natronophilus</name>
    <dbReference type="NCBI Taxonomy" id="3033396"/>
    <lineage>
        <taxon>Archaea</taxon>
        <taxon>Methanobacteriati</taxon>
        <taxon>Methanobacteriota</taxon>
        <taxon>Stenosarchaea group</taxon>
        <taxon>Methanomicrobia</taxon>
        <taxon>Methanotrichales</taxon>
        <taxon>Methanotrichaceae</taxon>
        <taxon>Methanocrinis</taxon>
    </lineage>
</organism>
<comment type="cofactor">
    <cofactor evidence="1">
        <name>[4Fe-4S] cluster</name>
        <dbReference type="ChEBI" id="CHEBI:49883"/>
    </cofactor>
</comment>
<sequence length="443" mass="48393">MTLIEDAKKGKKPPEVETVARREGVDPDKLARLVARGRAVIPRNLRREIDPIGIGETLTTKVNLNLGSSRGLADPGAEVEKAVVAMEAGADTVMDLSTGGDIDEIRRRVLDAVAIPVGTVPIYQAEVAGDLTSQGLFDALVQQAKDGVDFVTVHVGVNLNSLERLKASHRIMGVVSRGGSLTLKYMSETGEDNPYYAEFDHLLDIAREHELTLSLGDGLRPGCIEDASDRAKYMEFIMLGELVDRARRAGVQAMVEGPGHVPADEIETSVKAMKYVTDGAPVYLLGPIVTDVAPGYDHITAAIGGVIAGMSGADFLCATTPSEHLDLPTKEDIFEGTVVTRIAAHACDLTKPGVRERARHWDRKMAVARRDLDWPAQFDLAINPAIARKIRHRRGVDVETCTMCDELCAIRLAKEAMDREEMKEEEKKRKKIETNKRTKEIEG</sequence>
<evidence type="ECO:0000256" key="8">
    <source>
        <dbReference type="ARBA" id="ARBA00023239"/>
    </source>
</evidence>
<dbReference type="Pfam" id="PF01964">
    <property type="entry name" value="ThiC_Rad_SAM"/>
    <property type="match status" value="1"/>
</dbReference>
<name>A0ABT5XAQ7_9EURY</name>
<dbReference type="EC" id="4.1.99.17" evidence="9"/>
<keyword evidence="2" id="KW-0004">4Fe-4S</keyword>
<keyword evidence="6" id="KW-0408">Iron</keyword>
<dbReference type="Gene3D" id="3.20.20.540">
    <property type="entry name" value="Radical SAM ThiC family, central domain"/>
    <property type="match status" value="1"/>
</dbReference>
<keyword evidence="4" id="KW-0479">Metal-binding</keyword>
<accession>A0ABT5XAQ7</accession>
<dbReference type="InterPro" id="IPR038521">
    <property type="entry name" value="ThiC/Bza_core_dom"/>
</dbReference>
<gene>
    <name evidence="11" type="primary">thiC</name>
    <name evidence="11" type="ORF">P0O15_11375</name>
</gene>
<keyword evidence="7" id="KW-0411">Iron-sulfur</keyword>
<dbReference type="SFLD" id="SFLDG01114">
    <property type="entry name" value="phosphomethylpyrimidine_syntha"/>
    <property type="match status" value="1"/>
</dbReference>
<evidence type="ECO:0000256" key="4">
    <source>
        <dbReference type="ARBA" id="ARBA00022723"/>
    </source>
</evidence>
<evidence type="ECO:0000256" key="1">
    <source>
        <dbReference type="ARBA" id="ARBA00001966"/>
    </source>
</evidence>
<keyword evidence="8 11" id="KW-0456">Lyase</keyword>
<dbReference type="GO" id="GO:0070284">
    <property type="term" value="F:phosphomethylpyrimidine synthase activity"/>
    <property type="evidence" value="ECO:0007669"/>
    <property type="project" value="UniProtKB-EC"/>
</dbReference>
<dbReference type="InterPro" id="IPR002817">
    <property type="entry name" value="ThiC/BzaA/B"/>
</dbReference>
<dbReference type="NCBIfam" id="TIGR00190">
    <property type="entry name" value="thiC"/>
    <property type="match status" value="1"/>
</dbReference>
<comment type="caution">
    <text evidence="11">The sequence shown here is derived from an EMBL/GenBank/DDBJ whole genome shotgun (WGS) entry which is preliminary data.</text>
</comment>